<dbReference type="InterPro" id="IPR050271">
    <property type="entry name" value="UDP-glycosyltransferase"/>
</dbReference>
<protein>
    <recommendedName>
        <fullName evidence="7">Glucuronosyltransferase</fullName>
    </recommendedName>
</protein>
<feature type="signal peptide" evidence="4">
    <location>
        <begin position="1"/>
        <end position="20"/>
    </location>
</feature>
<comment type="caution">
    <text evidence="5">The sequence shown here is derived from an EMBL/GenBank/DDBJ whole genome shotgun (WGS) entry which is preliminary data.</text>
</comment>
<dbReference type="PANTHER" id="PTHR48043:SF159">
    <property type="entry name" value="EG:EG0003.4 PROTEIN-RELATED"/>
    <property type="match status" value="1"/>
</dbReference>
<accession>A0A9J6BV77</accession>
<reference evidence="5" key="1">
    <citation type="submission" date="2021-03" db="EMBL/GenBank/DDBJ databases">
        <title>Chromosome level genome of the anhydrobiotic midge Polypedilum vanderplanki.</title>
        <authorList>
            <person name="Yoshida Y."/>
            <person name="Kikawada T."/>
            <person name="Gusev O."/>
        </authorList>
    </citation>
    <scope>NUCLEOTIDE SEQUENCE</scope>
    <source>
        <strain evidence="5">NIAS01</strain>
        <tissue evidence="5">Whole body or cell culture</tissue>
    </source>
</reference>
<dbReference type="GO" id="GO:0008194">
    <property type="term" value="F:UDP-glycosyltransferase activity"/>
    <property type="evidence" value="ECO:0007669"/>
    <property type="project" value="InterPro"/>
</dbReference>
<keyword evidence="3" id="KW-0808">Transferase</keyword>
<evidence type="ECO:0008006" key="7">
    <source>
        <dbReference type="Google" id="ProtNLM"/>
    </source>
</evidence>
<dbReference type="Proteomes" id="UP001107558">
    <property type="component" value="Chromosome 3"/>
</dbReference>
<dbReference type="OrthoDB" id="5835829at2759"/>
<keyword evidence="2" id="KW-0328">Glycosyltransferase</keyword>
<keyword evidence="4" id="KW-0732">Signal</keyword>
<proteinExistence type="inferred from homology"/>
<evidence type="ECO:0000313" key="5">
    <source>
        <dbReference type="EMBL" id="KAG5673618.1"/>
    </source>
</evidence>
<dbReference type="PANTHER" id="PTHR48043">
    <property type="entry name" value="EG:EG0003.4 PROTEIN-RELATED"/>
    <property type="match status" value="1"/>
</dbReference>
<evidence type="ECO:0000256" key="2">
    <source>
        <dbReference type="ARBA" id="ARBA00022676"/>
    </source>
</evidence>
<evidence type="ECO:0000256" key="4">
    <source>
        <dbReference type="SAM" id="SignalP"/>
    </source>
</evidence>
<keyword evidence="6" id="KW-1185">Reference proteome</keyword>
<organism evidence="5 6">
    <name type="scientific">Polypedilum vanderplanki</name>
    <name type="common">Sleeping chironomid midge</name>
    <dbReference type="NCBI Taxonomy" id="319348"/>
    <lineage>
        <taxon>Eukaryota</taxon>
        <taxon>Metazoa</taxon>
        <taxon>Ecdysozoa</taxon>
        <taxon>Arthropoda</taxon>
        <taxon>Hexapoda</taxon>
        <taxon>Insecta</taxon>
        <taxon>Pterygota</taxon>
        <taxon>Neoptera</taxon>
        <taxon>Endopterygota</taxon>
        <taxon>Diptera</taxon>
        <taxon>Nematocera</taxon>
        <taxon>Chironomoidea</taxon>
        <taxon>Chironomidae</taxon>
        <taxon>Chironominae</taxon>
        <taxon>Polypedilum</taxon>
        <taxon>Polypedilum</taxon>
    </lineage>
</organism>
<comment type="similarity">
    <text evidence="1">Belongs to the UDP-glycosyltransferase family.</text>
</comment>
<dbReference type="Pfam" id="PF00201">
    <property type="entry name" value="UDPGT"/>
    <property type="match status" value="1"/>
</dbReference>
<evidence type="ECO:0000256" key="1">
    <source>
        <dbReference type="ARBA" id="ARBA00009995"/>
    </source>
</evidence>
<dbReference type="InterPro" id="IPR002213">
    <property type="entry name" value="UDP_glucos_trans"/>
</dbReference>
<evidence type="ECO:0000256" key="3">
    <source>
        <dbReference type="ARBA" id="ARBA00022679"/>
    </source>
</evidence>
<evidence type="ECO:0000313" key="6">
    <source>
        <dbReference type="Proteomes" id="UP001107558"/>
    </source>
</evidence>
<dbReference type="AlphaFoldDB" id="A0A9J6BV77"/>
<name>A0A9J6BV77_POLVA</name>
<gene>
    <name evidence="5" type="ORF">PVAND_003647</name>
</gene>
<feature type="chain" id="PRO_5039894245" description="Glucuronosyltransferase" evidence="4">
    <location>
        <begin position="21"/>
        <end position="300"/>
    </location>
</feature>
<sequence length="300" mass="35248">MRSFCLLISLFSIFTISSHGLNILAILPLSMKSHYAIGNSIVKNLLNAGHNVTSITMFEPEQPINNYRVIHIPDTMNVSGWGDMNPLDYNDIPILLSVVMMPMMGADMINEIMKSEELNEFLERQDENFDVCILEIFTSEALLGIVEKYNCVLIQYTTFDAFIWIDKMTGNESPPSYVPHPFLEYTDNMSFVQRFYNKFFVLIDDFFYNFLHIPWQKFLYRKYFPNAKRTFDEMYRNSSIIFINNHVSHSFPRPHHQTQIEIGGIHVKPAKTFAKRFSRFSRFSNGWCNSIFNGFLYRWH</sequence>
<dbReference type="EMBL" id="JADBJN010000003">
    <property type="protein sequence ID" value="KAG5673618.1"/>
    <property type="molecule type" value="Genomic_DNA"/>
</dbReference>
<dbReference type="SUPFAM" id="SSF53756">
    <property type="entry name" value="UDP-Glycosyltransferase/glycogen phosphorylase"/>
    <property type="match status" value="1"/>
</dbReference>